<proteinExistence type="predicted"/>
<dbReference type="PANTHER" id="PTHR14187:SF82">
    <property type="entry name" value="FAMILY CHAPERONE, PUTATIVE (AFU_ORTHOLOGUE AFUA_7G08575)-RELATED"/>
    <property type="match status" value="1"/>
</dbReference>
<gene>
    <name evidence="3" type="ORF">PENSTE_c013G09954</name>
</gene>
<keyword evidence="1" id="KW-0547">Nucleotide-binding</keyword>
<evidence type="ECO:0008006" key="5">
    <source>
        <dbReference type="Google" id="ProtNLM"/>
    </source>
</evidence>
<dbReference type="Gene3D" id="3.30.420.40">
    <property type="match status" value="2"/>
</dbReference>
<evidence type="ECO:0000256" key="2">
    <source>
        <dbReference type="ARBA" id="ARBA00022840"/>
    </source>
</evidence>
<evidence type="ECO:0000313" key="4">
    <source>
        <dbReference type="Proteomes" id="UP000191285"/>
    </source>
</evidence>
<dbReference type="GO" id="GO:0005524">
    <property type="term" value="F:ATP binding"/>
    <property type="evidence" value="ECO:0007669"/>
    <property type="project" value="UniProtKB-KW"/>
</dbReference>
<dbReference type="AlphaFoldDB" id="A0A1V6T335"/>
<dbReference type="InterPro" id="IPR043129">
    <property type="entry name" value="ATPase_NBD"/>
</dbReference>
<dbReference type="PANTHER" id="PTHR14187">
    <property type="entry name" value="ALPHA KINASE/ELONGATION FACTOR 2 KINASE"/>
    <property type="match status" value="1"/>
</dbReference>
<sequence length="560" mass="62733">MAGSGDRRVRLVIGIDFGTTFSGVSWGLDGDLGDLGIEVIQEWPGKGNSTTQKVPTVLAYLKKGDTFRWGYQAEGMANAVGGVKLLLDKSKEVLFRPAIDSELIIKGLERKPVDVAGAYLKALFAHAKEILDRRGIGKLMQSMDVQYILTVPAVWSDKAKDLTKQAACHAGIPEADLYLLSEPEAAAIYSMHTIQPNSIKKGDSFIVCDAGGGTVDLITYEITQTDPIRMGEVVEGTGEICGSVMLDERFETFLKETIGKQSYQKMSASSKQHALQRWKVDIKPSYSGPDDEDDLLTEVYTVPVHGIPDDQKKGIHQGMLHMKNEDIKSIFDPVMERIESLISDQEKKAKKAGKAPKALLLVGGLGASEYLFNRLKLRFKKLDIMQPQNAGAVHRGLEGDQVQTRKARCHYGVSMNYNFDRKKHDATLAYWDIYIEKWRVPGCMTWFIKTGDTISEQDPISHSVFRNVPLNFDFRFKDTLSICTKEESPAMENKDVVKHCTLHVDLRNIPKPLFDRRRNSKGLEYYHIAYELVLKPQSACLEFEVVFNDVSYGVAAARYY</sequence>
<name>A0A1V6T335_9EURO</name>
<dbReference type="GO" id="GO:0140662">
    <property type="term" value="F:ATP-dependent protein folding chaperone"/>
    <property type="evidence" value="ECO:0007669"/>
    <property type="project" value="InterPro"/>
</dbReference>
<keyword evidence="4" id="KW-1185">Reference proteome</keyword>
<accession>A0A1V6T335</accession>
<organism evidence="3 4">
    <name type="scientific">Penicillium steckii</name>
    <dbReference type="NCBI Taxonomy" id="303698"/>
    <lineage>
        <taxon>Eukaryota</taxon>
        <taxon>Fungi</taxon>
        <taxon>Dikarya</taxon>
        <taxon>Ascomycota</taxon>
        <taxon>Pezizomycotina</taxon>
        <taxon>Eurotiomycetes</taxon>
        <taxon>Eurotiomycetidae</taxon>
        <taxon>Eurotiales</taxon>
        <taxon>Aspergillaceae</taxon>
        <taxon>Penicillium</taxon>
    </lineage>
</organism>
<dbReference type="STRING" id="303698.A0A1V6T335"/>
<reference evidence="4" key="1">
    <citation type="journal article" date="2017" name="Nat. Microbiol.">
        <title>Global analysis of biosynthetic gene clusters reveals vast potential of secondary metabolite production in Penicillium species.</title>
        <authorList>
            <person name="Nielsen J.C."/>
            <person name="Grijseels S."/>
            <person name="Prigent S."/>
            <person name="Ji B."/>
            <person name="Dainat J."/>
            <person name="Nielsen K.F."/>
            <person name="Frisvad J.C."/>
            <person name="Workman M."/>
            <person name="Nielsen J."/>
        </authorList>
    </citation>
    <scope>NUCLEOTIDE SEQUENCE [LARGE SCALE GENOMIC DNA]</scope>
    <source>
        <strain evidence="4">IBT 24891</strain>
    </source>
</reference>
<dbReference type="Proteomes" id="UP000191285">
    <property type="component" value="Unassembled WGS sequence"/>
</dbReference>
<comment type="caution">
    <text evidence="3">The sequence shown here is derived from an EMBL/GenBank/DDBJ whole genome shotgun (WGS) entry which is preliminary data.</text>
</comment>
<evidence type="ECO:0000313" key="3">
    <source>
        <dbReference type="EMBL" id="OQE20404.1"/>
    </source>
</evidence>
<protein>
    <recommendedName>
        <fullName evidence="5">Actin-like ATPase domain-containing protein</fullName>
    </recommendedName>
</protein>
<dbReference type="PRINTS" id="PR00301">
    <property type="entry name" value="HEATSHOCK70"/>
</dbReference>
<dbReference type="EMBL" id="MLKD01000013">
    <property type="protein sequence ID" value="OQE20404.1"/>
    <property type="molecule type" value="Genomic_DNA"/>
</dbReference>
<dbReference type="Gene3D" id="3.90.640.10">
    <property type="entry name" value="Actin, Chain A, domain 4"/>
    <property type="match status" value="1"/>
</dbReference>
<dbReference type="SUPFAM" id="SSF53067">
    <property type="entry name" value="Actin-like ATPase domain"/>
    <property type="match status" value="2"/>
</dbReference>
<keyword evidence="2" id="KW-0067">ATP-binding</keyword>
<dbReference type="Pfam" id="PF00012">
    <property type="entry name" value="HSP70"/>
    <property type="match status" value="1"/>
</dbReference>
<dbReference type="OrthoDB" id="2963168at2759"/>
<dbReference type="CDD" id="cd10170">
    <property type="entry name" value="ASKHA_NBD_HSP70"/>
    <property type="match status" value="1"/>
</dbReference>
<dbReference type="InterPro" id="IPR013126">
    <property type="entry name" value="Hsp_70_fam"/>
</dbReference>
<evidence type="ECO:0000256" key="1">
    <source>
        <dbReference type="ARBA" id="ARBA00022741"/>
    </source>
</evidence>